<comment type="similarity">
    <text evidence="1">Belongs to the glycosyltransferase 2 family.</text>
</comment>
<evidence type="ECO:0000313" key="7">
    <source>
        <dbReference type="Proteomes" id="UP001168552"/>
    </source>
</evidence>
<dbReference type="InterPro" id="IPR029044">
    <property type="entry name" value="Nucleotide-diphossugar_trans"/>
</dbReference>
<dbReference type="Pfam" id="PF00535">
    <property type="entry name" value="Glycos_transf_2"/>
    <property type="match status" value="1"/>
</dbReference>
<feature type="transmembrane region" description="Helical" evidence="4">
    <location>
        <begin position="6"/>
        <end position="27"/>
    </location>
</feature>
<proteinExistence type="inferred from homology"/>
<dbReference type="SUPFAM" id="SSF53448">
    <property type="entry name" value="Nucleotide-diphospho-sugar transferases"/>
    <property type="match status" value="1"/>
</dbReference>
<dbReference type="EC" id="2.4.-.-" evidence="6"/>
<reference evidence="6" key="1">
    <citation type="submission" date="2023-06" db="EMBL/GenBank/DDBJ databases">
        <title>Cytophagales bacterium Strain LB-30, isolated from soil.</title>
        <authorList>
            <person name="Liu B."/>
        </authorList>
    </citation>
    <scope>NUCLEOTIDE SEQUENCE</scope>
    <source>
        <strain evidence="6">LB-30</strain>
    </source>
</reference>
<gene>
    <name evidence="6" type="ORF">QWY31_13665</name>
</gene>
<feature type="transmembrane region" description="Helical" evidence="4">
    <location>
        <begin position="338"/>
        <end position="360"/>
    </location>
</feature>
<feature type="transmembrane region" description="Helical" evidence="4">
    <location>
        <begin position="307"/>
        <end position="326"/>
    </location>
</feature>
<evidence type="ECO:0000313" key="6">
    <source>
        <dbReference type="EMBL" id="MDN4166551.1"/>
    </source>
</evidence>
<sequence>MILLYIFLSSSAILLFYYGFYFARIAFYSRKKQASDRPEGVSVIVCAHDEEENLKHLLPRLYEQEYPEFEIIIVNDRSNDGTYDLLREESKNQPLLKPVHVEHTPEHINGKKYGITLGVKAAKYDLLLFTDADCFPASKQWISEMASEVTDKTQFVLGFSPYEKKSGFLNLFIRFETLLTAFQYLSFGLAKSPYMGVGRNMAYRKSFFLAQKGFNHMQHIMGGDDDLFVNLHAKGNNTQVVIGEKSMVYSIPKKTWSEYFVQKKRHLAVGKLYRFRDKLRLGIFQLATLLHWVSAVGFTVIVQDWYILGATLFVKWTVWLSIWAVGTKKMGTRFPWGFLPILEFVYCLYFLVFGTTALFAKKIKWK</sequence>
<dbReference type="InterPro" id="IPR001173">
    <property type="entry name" value="Glyco_trans_2-like"/>
</dbReference>
<dbReference type="RefSeq" id="WP_320005089.1">
    <property type="nucleotide sequence ID" value="NZ_JAUHJS010000007.1"/>
</dbReference>
<evidence type="ECO:0000256" key="3">
    <source>
        <dbReference type="ARBA" id="ARBA00022679"/>
    </source>
</evidence>
<organism evidence="6 7">
    <name type="scientific">Shiella aurantiaca</name>
    <dbReference type="NCBI Taxonomy" id="3058365"/>
    <lineage>
        <taxon>Bacteria</taxon>
        <taxon>Pseudomonadati</taxon>
        <taxon>Bacteroidota</taxon>
        <taxon>Cytophagia</taxon>
        <taxon>Cytophagales</taxon>
        <taxon>Shiellaceae</taxon>
        <taxon>Shiella</taxon>
    </lineage>
</organism>
<keyword evidence="2 6" id="KW-0328">Glycosyltransferase</keyword>
<comment type="caution">
    <text evidence="6">The sequence shown here is derived from an EMBL/GenBank/DDBJ whole genome shotgun (WGS) entry which is preliminary data.</text>
</comment>
<evidence type="ECO:0000256" key="2">
    <source>
        <dbReference type="ARBA" id="ARBA00022676"/>
    </source>
</evidence>
<name>A0ABT8F9B9_9BACT</name>
<keyword evidence="3 6" id="KW-0808">Transferase</keyword>
<keyword evidence="4" id="KW-0812">Transmembrane</keyword>
<dbReference type="Proteomes" id="UP001168552">
    <property type="component" value="Unassembled WGS sequence"/>
</dbReference>
<evidence type="ECO:0000259" key="5">
    <source>
        <dbReference type="Pfam" id="PF00535"/>
    </source>
</evidence>
<keyword evidence="7" id="KW-1185">Reference proteome</keyword>
<keyword evidence="4" id="KW-0472">Membrane</keyword>
<dbReference type="EMBL" id="JAUHJS010000007">
    <property type="protein sequence ID" value="MDN4166551.1"/>
    <property type="molecule type" value="Genomic_DNA"/>
</dbReference>
<evidence type="ECO:0000256" key="1">
    <source>
        <dbReference type="ARBA" id="ARBA00006739"/>
    </source>
</evidence>
<dbReference type="GO" id="GO:0016757">
    <property type="term" value="F:glycosyltransferase activity"/>
    <property type="evidence" value="ECO:0007669"/>
    <property type="project" value="UniProtKB-KW"/>
</dbReference>
<dbReference type="PANTHER" id="PTHR43630:SF1">
    <property type="entry name" value="POLY-BETA-1,6-N-ACETYL-D-GLUCOSAMINE SYNTHASE"/>
    <property type="match status" value="1"/>
</dbReference>
<accession>A0ABT8F9B9</accession>
<evidence type="ECO:0000256" key="4">
    <source>
        <dbReference type="SAM" id="Phobius"/>
    </source>
</evidence>
<keyword evidence="4" id="KW-1133">Transmembrane helix</keyword>
<dbReference type="PANTHER" id="PTHR43630">
    <property type="entry name" value="POLY-BETA-1,6-N-ACETYL-D-GLUCOSAMINE SYNTHASE"/>
    <property type="match status" value="1"/>
</dbReference>
<feature type="transmembrane region" description="Helical" evidence="4">
    <location>
        <begin position="281"/>
        <end position="301"/>
    </location>
</feature>
<feature type="domain" description="Glycosyltransferase 2-like" evidence="5">
    <location>
        <begin position="42"/>
        <end position="208"/>
    </location>
</feature>
<protein>
    <submittedName>
        <fullName evidence="6">Glycosyltransferase</fullName>
        <ecNumber evidence="6">2.4.-.-</ecNumber>
    </submittedName>
</protein>
<dbReference type="Gene3D" id="3.90.550.10">
    <property type="entry name" value="Spore Coat Polysaccharide Biosynthesis Protein SpsA, Chain A"/>
    <property type="match status" value="1"/>
</dbReference>